<evidence type="ECO:0000313" key="3">
    <source>
        <dbReference type="EMBL" id="KAL3815264.1"/>
    </source>
</evidence>
<comment type="caution">
    <text evidence="3">The sequence shown here is derived from an EMBL/GenBank/DDBJ whole genome shotgun (WGS) entry which is preliminary data.</text>
</comment>
<keyword evidence="4" id="KW-1185">Reference proteome</keyword>
<dbReference type="PROSITE" id="PS50275">
    <property type="entry name" value="SAC"/>
    <property type="match status" value="1"/>
</dbReference>
<dbReference type="PANTHER" id="PTHR45662">
    <property type="entry name" value="PHOSPHATIDYLINOSITIDE PHOSPHATASE SAC1"/>
    <property type="match status" value="1"/>
</dbReference>
<feature type="region of interest" description="Disordered" evidence="1">
    <location>
        <begin position="1"/>
        <end position="22"/>
    </location>
</feature>
<proteinExistence type="predicted"/>
<dbReference type="Proteomes" id="UP001530377">
    <property type="component" value="Unassembled WGS sequence"/>
</dbReference>
<evidence type="ECO:0000256" key="1">
    <source>
        <dbReference type="SAM" id="MobiDB-lite"/>
    </source>
</evidence>
<dbReference type="PANTHER" id="PTHR45662:SF2">
    <property type="entry name" value="PHOSPHATIDYLINOSITOL-3-PHOSPHATASE SAC1"/>
    <property type="match status" value="1"/>
</dbReference>
<gene>
    <name evidence="3" type="ORF">ACHAXA_001876</name>
</gene>
<feature type="region of interest" description="Disordered" evidence="1">
    <location>
        <begin position="640"/>
        <end position="662"/>
    </location>
</feature>
<evidence type="ECO:0000313" key="4">
    <source>
        <dbReference type="Proteomes" id="UP001530377"/>
    </source>
</evidence>
<dbReference type="AlphaFoldDB" id="A0ABD3RRG4"/>
<dbReference type="EMBL" id="JALLPB020000208">
    <property type="protein sequence ID" value="KAL3815264.1"/>
    <property type="molecule type" value="Genomic_DNA"/>
</dbReference>
<feature type="compositionally biased region" description="Low complexity" evidence="1">
    <location>
        <begin position="8"/>
        <end position="22"/>
    </location>
</feature>
<evidence type="ECO:0000259" key="2">
    <source>
        <dbReference type="PROSITE" id="PS50275"/>
    </source>
</evidence>
<reference evidence="3 4" key="1">
    <citation type="submission" date="2024-10" db="EMBL/GenBank/DDBJ databases">
        <title>Updated reference genomes for cyclostephanoid diatoms.</title>
        <authorList>
            <person name="Roberts W.R."/>
            <person name="Alverson A.J."/>
        </authorList>
    </citation>
    <scope>NUCLEOTIDE SEQUENCE [LARGE SCALE GENOMIC DNA]</scope>
    <source>
        <strain evidence="3 4">AJA228-03</strain>
    </source>
</reference>
<dbReference type="InterPro" id="IPR002013">
    <property type="entry name" value="SAC_dom"/>
</dbReference>
<accession>A0ABD3RRG4</accession>
<dbReference type="Pfam" id="PF02383">
    <property type="entry name" value="Syja_N"/>
    <property type="match status" value="1"/>
</dbReference>
<feature type="domain" description="SAC" evidence="2">
    <location>
        <begin position="78"/>
        <end position="456"/>
    </location>
</feature>
<feature type="compositionally biased region" description="Low complexity" evidence="1">
    <location>
        <begin position="219"/>
        <end position="230"/>
    </location>
</feature>
<feature type="region of interest" description="Disordered" evidence="1">
    <location>
        <begin position="219"/>
        <end position="238"/>
    </location>
</feature>
<sequence>MLPPPPESSFSSSMSSSSSSSPSSSSPYFCLLDRVIPVTSAFVGVQRSIPIPPSSSSISAANNSVDSNARQEVYDQILISRRSKFRAGTRFTRRGVDDAGNVANYAETEQICFIVSGLDEVDDDTGDRHIKDERVGISDSDCNTATATTTIGNINHSDRVLEVYSHVQIRGSIPLHWSSPVVSVMEYRPRVYIGVDPVSQARGLRDHLLGELRRYSSSFYSSPKSPTTHHSSSEQKKTSNKIMMVNLIDKHSDQGRLGRAFDSVFNAVLDVYCDDYAPTIPPTLGHEISMRRDLIEHVWFDFHAECKGGRYDRLSQLLELVVPTLNDQGYFSAVFSALTKKKNDIDACSGPHQDENSMHSRPSWEILSMQDGVVRTNCMDCLDRTNVVQSMFGRYMIYKHIHERIGRLSHRRRTIPLECVVAYKRRPLTLPWMDGEESHRYLWADNADAISRLYAGTPALKGDFTRTGKRTRRGALDDGMNSLQRYYLNNFIDADRQEGIDLLVGDAEFNSDDILLTSLSTEENEIDVAPTNDESSRLVTLHALAQRTSRRRGYDQTHARIKVESGESFGGNLISSRSKEREIHEPRPNWFMGNPSHRVNAIALLSRSLFGQITREEHRDATTSAEFLLRVTSAAAGSNKIRPLLDEDAPDPPRSPTDHKRSLEARPWWVSSSLGCDKSTGNHNGANNTLGNDSITAHDMRTAVILLFLLARSPLLLAGIIAAALASGFSSPLYQEDPSSD</sequence>
<name>A0ABD3RRG4_9STRA</name>
<protein>
    <recommendedName>
        <fullName evidence="2">SAC domain-containing protein</fullName>
    </recommendedName>
</protein>
<organism evidence="3 4">
    <name type="scientific">Cyclostephanos tholiformis</name>
    <dbReference type="NCBI Taxonomy" id="382380"/>
    <lineage>
        <taxon>Eukaryota</taxon>
        <taxon>Sar</taxon>
        <taxon>Stramenopiles</taxon>
        <taxon>Ochrophyta</taxon>
        <taxon>Bacillariophyta</taxon>
        <taxon>Coscinodiscophyceae</taxon>
        <taxon>Thalassiosirophycidae</taxon>
        <taxon>Stephanodiscales</taxon>
        <taxon>Stephanodiscaceae</taxon>
        <taxon>Cyclostephanos</taxon>
    </lineage>
</organism>